<proteinExistence type="predicted"/>
<dbReference type="EMBL" id="OZ034818">
    <property type="protein sequence ID" value="CAL1390299.1"/>
    <property type="molecule type" value="Genomic_DNA"/>
</dbReference>
<dbReference type="AlphaFoldDB" id="A0AAV2EWU0"/>
<reference evidence="2 3" key="1">
    <citation type="submission" date="2024-04" db="EMBL/GenBank/DDBJ databases">
        <authorList>
            <person name="Fracassetti M."/>
        </authorList>
    </citation>
    <scope>NUCLEOTIDE SEQUENCE [LARGE SCALE GENOMIC DNA]</scope>
</reference>
<feature type="compositionally biased region" description="Polar residues" evidence="1">
    <location>
        <begin position="38"/>
        <end position="69"/>
    </location>
</feature>
<protein>
    <submittedName>
        <fullName evidence="2">Uncharacterized protein</fullName>
    </submittedName>
</protein>
<organism evidence="2 3">
    <name type="scientific">Linum trigynum</name>
    <dbReference type="NCBI Taxonomy" id="586398"/>
    <lineage>
        <taxon>Eukaryota</taxon>
        <taxon>Viridiplantae</taxon>
        <taxon>Streptophyta</taxon>
        <taxon>Embryophyta</taxon>
        <taxon>Tracheophyta</taxon>
        <taxon>Spermatophyta</taxon>
        <taxon>Magnoliopsida</taxon>
        <taxon>eudicotyledons</taxon>
        <taxon>Gunneridae</taxon>
        <taxon>Pentapetalae</taxon>
        <taxon>rosids</taxon>
        <taxon>fabids</taxon>
        <taxon>Malpighiales</taxon>
        <taxon>Linaceae</taxon>
        <taxon>Linum</taxon>
    </lineage>
</organism>
<name>A0AAV2EWU0_9ROSI</name>
<accession>A0AAV2EWU0</accession>
<keyword evidence="3" id="KW-1185">Reference proteome</keyword>
<sequence length="123" mass="12985">MRASIFGSTVRNIIFSITGHIVLECPTLSCHGKLCPSSSGHQPNSTYVVTGSGESTNGNISSPSTRMAGSSSSPPFSSDLILKLVQEALQEALPSSLDSATFNHMKPAITSFIHLRPSPNIQL</sequence>
<gene>
    <name evidence="2" type="ORF">LTRI10_LOCUS31095</name>
</gene>
<evidence type="ECO:0000313" key="2">
    <source>
        <dbReference type="EMBL" id="CAL1390299.1"/>
    </source>
</evidence>
<evidence type="ECO:0000256" key="1">
    <source>
        <dbReference type="SAM" id="MobiDB-lite"/>
    </source>
</evidence>
<dbReference type="Proteomes" id="UP001497516">
    <property type="component" value="Chromosome 5"/>
</dbReference>
<feature type="region of interest" description="Disordered" evidence="1">
    <location>
        <begin position="38"/>
        <end position="73"/>
    </location>
</feature>
<evidence type="ECO:0000313" key="3">
    <source>
        <dbReference type="Proteomes" id="UP001497516"/>
    </source>
</evidence>